<dbReference type="GO" id="GO:0005634">
    <property type="term" value="C:nucleus"/>
    <property type="evidence" value="ECO:0007669"/>
    <property type="project" value="TreeGrafter"/>
</dbReference>
<evidence type="ECO:0000313" key="5">
    <source>
        <dbReference type="Proteomes" id="UP001237642"/>
    </source>
</evidence>
<comment type="caution">
    <text evidence="4">The sequence shown here is derived from an EMBL/GenBank/DDBJ whole genome shotgun (WGS) entry which is preliminary data.</text>
</comment>
<reference evidence="4" key="1">
    <citation type="submission" date="2023-02" db="EMBL/GenBank/DDBJ databases">
        <title>Genome of toxic invasive species Heracleum sosnowskyi carries increased number of genes despite the absence of recent whole-genome duplications.</title>
        <authorList>
            <person name="Schelkunov M."/>
            <person name="Shtratnikova V."/>
            <person name="Makarenko M."/>
            <person name="Klepikova A."/>
            <person name="Omelchenko D."/>
            <person name="Novikova G."/>
            <person name="Obukhova E."/>
            <person name="Bogdanov V."/>
            <person name="Penin A."/>
            <person name="Logacheva M."/>
        </authorList>
    </citation>
    <scope>NUCLEOTIDE SEQUENCE</scope>
    <source>
        <strain evidence="4">Hsosn_3</strain>
        <tissue evidence="4">Leaf</tissue>
    </source>
</reference>
<dbReference type="PANTHER" id="PTHR31662">
    <property type="entry name" value="BNAANNG10740D PROTEIN-RELATED"/>
    <property type="match status" value="1"/>
</dbReference>
<organism evidence="4 5">
    <name type="scientific">Heracleum sosnowskyi</name>
    <dbReference type="NCBI Taxonomy" id="360622"/>
    <lineage>
        <taxon>Eukaryota</taxon>
        <taxon>Viridiplantae</taxon>
        <taxon>Streptophyta</taxon>
        <taxon>Embryophyta</taxon>
        <taxon>Tracheophyta</taxon>
        <taxon>Spermatophyta</taxon>
        <taxon>Magnoliopsida</taxon>
        <taxon>eudicotyledons</taxon>
        <taxon>Gunneridae</taxon>
        <taxon>Pentapetalae</taxon>
        <taxon>asterids</taxon>
        <taxon>campanulids</taxon>
        <taxon>Apiales</taxon>
        <taxon>Apiaceae</taxon>
        <taxon>Apioideae</taxon>
        <taxon>apioid superclade</taxon>
        <taxon>Tordylieae</taxon>
        <taxon>Tordyliinae</taxon>
        <taxon>Heracleum</taxon>
    </lineage>
</organism>
<keyword evidence="5" id="KW-1185">Reference proteome</keyword>
<dbReference type="InterPro" id="IPR007592">
    <property type="entry name" value="GEBP"/>
</dbReference>
<dbReference type="EMBL" id="JAUIZM010000004">
    <property type="protein sequence ID" value="KAK1386877.1"/>
    <property type="molecule type" value="Genomic_DNA"/>
</dbReference>
<evidence type="ECO:0000256" key="1">
    <source>
        <dbReference type="ARBA" id="ARBA00010820"/>
    </source>
</evidence>
<feature type="region of interest" description="Disordered" evidence="2">
    <location>
        <begin position="1"/>
        <end position="49"/>
    </location>
</feature>
<comment type="similarity">
    <text evidence="1">Belongs to the GeBP family.</text>
</comment>
<name>A0AAD8IM34_9APIA</name>
<sequence>MSSRNQEMKTHQTPSKQQESPVQETSQNQENPVEEASPNQENTQLLLPDSTKQEVVDAIFLTSLLGYKVSVGSLPSFDVDDHASTEGLKQLLDYVNADHDTGDCFDEALLRNKVLMLRGKYEKVVEERTEKADHAEDVSSDTEKLIFMLSERIWDPEYEDYGLSESNVDREVAGFGNREGMKDQDEGVMFLFPKSISEHEDDIATLVNLNLCSLTDERSLTDFINNNRNNMGRVNEAQLREKVLKLQTRYNRIVEERGKNLTDDDFPTYNEHLIFQLSRKVWGNEPRANVWPGI</sequence>
<reference evidence="4" key="2">
    <citation type="submission" date="2023-05" db="EMBL/GenBank/DDBJ databases">
        <authorList>
            <person name="Schelkunov M.I."/>
        </authorList>
    </citation>
    <scope>NUCLEOTIDE SEQUENCE</scope>
    <source>
        <strain evidence="4">Hsosn_3</strain>
        <tissue evidence="4">Leaf</tissue>
    </source>
</reference>
<evidence type="ECO:0000256" key="2">
    <source>
        <dbReference type="SAM" id="MobiDB-lite"/>
    </source>
</evidence>
<feature type="compositionally biased region" description="Basic and acidic residues" evidence="2">
    <location>
        <begin position="1"/>
        <end position="10"/>
    </location>
</feature>
<accession>A0AAD8IM34</accession>
<dbReference type="Proteomes" id="UP001237642">
    <property type="component" value="Unassembled WGS sequence"/>
</dbReference>
<proteinExistence type="inferred from homology"/>
<protein>
    <recommendedName>
        <fullName evidence="3">Glabrous enhancer-binding protein-like DBD domain-containing protein</fullName>
    </recommendedName>
</protein>
<dbReference type="GO" id="GO:0006355">
    <property type="term" value="P:regulation of DNA-templated transcription"/>
    <property type="evidence" value="ECO:0007669"/>
    <property type="project" value="InterPro"/>
</dbReference>
<dbReference type="AlphaFoldDB" id="A0AAD8IM34"/>
<feature type="compositionally biased region" description="Polar residues" evidence="2">
    <location>
        <begin position="11"/>
        <end position="45"/>
    </location>
</feature>
<dbReference type="Pfam" id="PF04504">
    <property type="entry name" value="GeBP-like_DBD"/>
    <property type="match status" value="1"/>
</dbReference>
<dbReference type="InterPro" id="IPR053932">
    <property type="entry name" value="GeBP-like_DBD"/>
</dbReference>
<evidence type="ECO:0000259" key="3">
    <source>
        <dbReference type="Pfam" id="PF04504"/>
    </source>
</evidence>
<gene>
    <name evidence="4" type="ORF">POM88_015055</name>
</gene>
<feature type="domain" description="Glabrous enhancer-binding protein-like DBD" evidence="3">
    <location>
        <begin position="218"/>
        <end position="283"/>
    </location>
</feature>
<evidence type="ECO:0000313" key="4">
    <source>
        <dbReference type="EMBL" id="KAK1386877.1"/>
    </source>
</evidence>